<reference evidence="1" key="2">
    <citation type="submission" date="2022-01" db="EMBL/GenBank/DDBJ databases">
        <authorList>
            <person name="Yamashiro T."/>
            <person name="Shiraishi A."/>
            <person name="Satake H."/>
            <person name="Nakayama K."/>
        </authorList>
    </citation>
    <scope>NUCLEOTIDE SEQUENCE</scope>
</reference>
<keyword evidence="2" id="KW-1185">Reference proteome</keyword>
<sequence>MTCKVLLHHYGRFTSPPGRKFVGRMVAIVDPVELDNFSTNQDIAKVDGKLQLFVSHYHIDLSTVLILNVGSLEESFAGIRIFERWRRREQERSPKTNKSKHGVERAQSKVIKIRRIHLEG</sequence>
<accession>A0ABQ5HZ84</accession>
<organism evidence="1 2">
    <name type="scientific">Tanacetum coccineum</name>
    <dbReference type="NCBI Taxonomy" id="301880"/>
    <lineage>
        <taxon>Eukaryota</taxon>
        <taxon>Viridiplantae</taxon>
        <taxon>Streptophyta</taxon>
        <taxon>Embryophyta</taxon>
        <taxon>Tracheophyta</taxon>
        <taxon>Spermatophyta</taxon>
        <taxon>Magnoliopsida</taxon>
        <taxon>eudicotyledons</taxon>
        <taxon>Gunneridae</taxon>
        <taxon>Pentapetalae</taxon>
        <taxon>asterids</taxon>
        <taxon>campanulids</taxon>
        <taxon>Asterales</taxon>
        <taxon>Asteraceae</taxon>
        <taxon>Asteroideae</taxon>
        <taxon>Anthemideae</taxon>
        <taxon>Anthemidinae</taxon>
        <taxon>Tanacetum</taxon>
    </lineage>
</organism>
<proteinExistence type="predicted"/>
<evidence type="ECO:0000313" key="1">
    <source>
        <dbReference type="EMBL" id="GJT93050.1"/>
    </source>
</evidence>
<dbReference type="Proteomes" id="UP001151760">
    <property type="component" value="Unassembled WGS sequence"/>
</dbReference>
<reference evidence="1" key="1">
    <citation type="journal article" date="2022" name="Int. J. Mol. Sci.">
        <title>Draft Genome of Tanacetum Coccineum: Genomic Comparison of Closely Related Tanacetum-Family Plants.</title>
        <authorList>
            <person name="Yamashiro T."/>
            <person name="Shiraishi A."/>
            <person name="Nakayama K."/>
            <person name="Satake H."/>
        </authorList>
    </citation>
    <scope>NUCLEOTIDE SEQUENCE</scope>
</reference>
<comment type="caution">
    <text evidence="1">The sequence shown here is derived from an EMBL/GenBank/DDBJ whole genome shotgun (WGS) entry which is preliminary data.</text>
</comment>
<name>A0ABQ5HZ84_9ASTR</name>
<gene>
    <name evidence="1" type="ORF">Tco_1081895</name>
</gene>
<protein>
    <submittedName>
        <fullName evidence="1">Uncharacterized protein</fullName>
    </submittedName>
</protein>
<dbReference type="EMBL" id="BQNB010020168">
    <property type="protein sequence ID" value="GJT93050.1"/>
    <property type="molecule type" value="Genomic_DNA"/>
</dbReference>
<evidence type="ECO:0000313" key="2">
    <source>
        <dbReference type="Proteomes" id="UP001151760"/>
    </source>
</evidence>